<keyword evidence="4" id="KW-0547">Nucleotide-binding</keyword>
<dbReference type="Pfam" id="PF02562">
    <property type="entry name" value="PhoH"/>
    <property type="match status" value="1"/>
</dbReference>
<gene>
    <name evidence="8" type="ORF">HG15A2_11180</name>
</gene>
<reference evidence="8 9" key="1">
    <citation type="submission" date="2019-02" db="EMBL/GenBank/DDBJ databases">
        <title>Deep-cultivation of Planctomycetes and their phenomic and genomic characterization uncovers novel biology.</title>
        <authorList>
            <person name="Wiegand S."/>
            <person name="Jogler M."/>
            <person name="Boedeker C."/>
            <person name="Pinto D."/>
            <person name="Vollmers J."/>
            <person name="Rivas-Marin E."/>
            <person name="Kohn T."/>
            <person name="Peeters S.H."/>
            <person name="Heuer A."/>
            <person name="Rast P."/>
            <person name="Oberbeckmann S."/>
            <person name="Bunk B."/>
            <person name="Jeske O."/>
            <person name="Meyerdierks A."/>
            <person name="Storesund J.E."/>
            <person name="Kallscheuer N."/>
            <person name="Luecker S."/>
            <person name="Lage O.M."/>
            <person name="Pohl T."/>
            <person name="Merkel B.J."/>
            <person name="Hornburger P."/>
            <person name="Mueller R.-W."/>
            <person name="Bruemmer F."/>
            <person name="Labrenz M."/>
            <person name="Spormann A.M."/>
            <person name="Op den Camp H."/>
            <person name="Overmann J."/>
            <person name="Amann R."/>
            <person name="Jetten M.S.M."/>
            <person name="Mascher T."/>
            <person name="Medema M.H."/>
            <person name="Devos D.P."/>
            <person name="Kaster A.-K."/>
            <person name="Ovreas L."/>
            <person name="Rohde M."/>
            <person name="Galperin M.Y."/>
            <person name="Jogler C."/>
        </authorList>
    </citation>
    <scope>NUCLEOTIDE SEQUENCE [LARGE SCALE GENOMIC DNA]</scope>
    <source>
        <strain evidence="8 9">HG15A2</strain>
    </source>
</reference>
<dbReference type="AlphaFoldDB" id="A0A517MSI9"/>
<comment type="similarity">
    <text evidence="2">Belongs to the PhoH family.</text>
</comment>
<evidence type="ECO:0000256" key="1">
    <source>
        <dbReference type="ARBA" id="ARBA00004496"/>
    </source>
</evidence>
<dbReference type="GO" id="GO:0005829">
    <property type="term" value="C:cytosol"/>
    <property type="evidence" value="ECO:0007669"/>
    <property type="project" value="TreeGrafter"/>
</dbReference>
<proteinExistence type="inferred from homology"/>
<dbReference type="InterPro" id="IPR003714">
    <property type="entry name" value="PhoH"/>
</dbReference>
<dbReference type="Proteomes" id="UP000319852">
    <property type="component" value="Chromosome"/>
</dbReference>
<protein>
    <recommendedName>
        <fullName evidence="6">PhoH-like protein</fullName>
    </recommendedName>
</protein>
<dbReference type="InterPro" id="IPR051451">
    <property type="entry name" value="PhoH2-like"/>
</dbReference>
<keyword evidence="5" id="KW-0067">ATP-binding</keyword>
<evidence type="ECO:0000256" key="4">
    <source>
        <dbReference type="ARBA" id="ARBA00022741"/>
    </source>
</evidence>
<dbReference type="InterPro" id="IPR027417">
    <property type="entry name" value="P-loop_NTPase"/>
</dbReference>
<keyword evidence="3" id="KW-0963">Cytoplasm</keyword>
<comment type="subcellular location">
    <subcellularLocation>
        <location evidence="1">Cytoplasm</location>
    </subcellularLocation>
</comment>
<dbReference type="PANTHER" id="PTHR30473:SF1">
    <property type="entry name" value="PHOH-LIKE PROTEIN"/>
    <property type="match status" value="1"/>
</dbReference>
<organism evidence="8 9">
    <name type="scientific">Adhaeretor mobilis</name>
    <dbReference type="NCBI Taxonomy" id="1930276"/>
    <lineage>
        <taxon>Bacteria</taxon>
        <taxon>Pseudomonadati</taxon>
        <taxon>Planctomycetota</taxon>
        <taxon>Planctomycetia</taxon>
        <taxon>Pirellulales</taxon>
        <taxon>Lacipirellulaceae</taxon>
        <taxon>Adhaeretor</taxon>
    </lineage>
</organism>
<dbReference type="Gene3D" id="3.40.50.300">
    <property type="entry name" value="P-loop containing nucleotide triphosphate hydrolases"/>
    <property type="match status" value="1"/>
</dbReference>
<accession>A0A517MSI9</accession>
<dbReference type="GO" id="GO:0005524">
    <property type="term" value="F:ATP binding"/>
    <property type="evidence" value="ECO:0007669"/>
    <property type="project" value="UniProtKB-KW"/>
</dbReference>
<feature type="domain" description="PhoH-like protein" evidence="7">
    <location>
        <begin position="158"/>
        <end position="362"/>
    </location>
</feature>
<name>A0A517MSI9_9BACT</name>
<evidence type="ECO:0000313" key="8">
    <source>
        <dbReference type="EMBL" id="QDS97850.1"/>
    </source>
</evidence>
<evidence type="ECO:0000256" key="5">
    <source>
        <dbReference type="ARBA" id="ARBA00022840"/>
    </source>
</evidence>
<evidence type="ECO:0000256" key="3">
    <source>
        <dbReference type="ARBA" id="ARBA00022490"/>
    </source>
</evidence>
<evidence type="ECO:0000256" key="6">
    <source>
        <dbReference type="ARBA" id="ARBA00039970"/>
    </source>
</evidence>
<dbReference type="PANTHER" id="PTHR30473">
    <property type="entry name" value="PROTEIN PHOH"/>
    <property type="match status" value="1"/>
</dbReference>
<dbReference type="SUPFAM" id="SSF52540">
    <property type="entry name" value="P-loop containing nucleoside triphosphate hydrolases"/>
    <property type="match status" value="1"/>
</dbReference>
<dbReference type="KEGG" id="amob:HG15A2_11180"/>
<evidence type="ECO:0000256" key="2">
    <source>
        <dbReference type="ARBA" id="ARBA00010393"/>
    </source>
</evidence>
<evidence type="ECO:0000259" key="7">
    <source>
        <dbReference type="Pfam" id="PF02562"/>
    </source>
</evidence>
<evidence type="ECO:0000313" key="9">
    <source>
        <dbReference type="Proteomes" id="UP000319852"/>
    </source>
</evidence>
<dbReference type="FunFam" id="3.40.50.300:FF:000013">
    <property type="entry name" value="PhoH family ATPase"/>
    <property type="match status" value="1"/>
</dbReference>
<sequence length="366" mass="39780">MKLAKPLRCCVNSRVASRWGSQVYLQVAPGNATRALCGANTYFPPGQGQCALAHRMIEASIPVGNAEDMVLLLGMKDQHLRKIRSSIPAKITTRDGKVLVQGDEEAVILATSVFEKLKATVAKHGALSTDQVDDIIGRLSAGEVEPAAEPIDMRNGRKIRPRTPGQAAYLNAVRENDLVFCTGPAGTGKTYLAVAAAVEGLKAQQVRKIVLVRPAVEAGESLGFLPGDMQAKINPYLRPLLDALREMMDHEQMRRSMEEDVIEVVPLAYMRGRTLNRSFIIMDEAQNTTASQMKMFLTRMGEGSKVVVSGDISQIDLPKPAGSGLIDALKRLKGIKGSAIVQLSGSDIVRHRLVQDIVRAYEKGDR</sequence>
<keyword evidence="9" id="KW-1185">Reference proteome</keyword>
<dbReference type="EMBL" id="CP036263">
    <property type="protein sequence ID" value="QDS97850.1"/>
    <property type="molecule type" value="Genomic_DNA"/>
</dbReference>